<keyword evidence="1" id="KW-1185">Reference proteome</keyword>
<protein>
    <submittedName>
        <fullName evidence="2">Secreted protein</fullName>
    </submittedName>
</protein>
<evidence type="ECO:0000313" key="1">
    <source>
        <dbReference type="Proteomes" id="UP000095287"/>
    </source>
</evidence>
<dbReference type="Proteomes" id="UP000095287">
    <property type="component" value="Unplaced"/>
</dbReference>
<proteinExistence type="predicted"/>
<evidence type="ECO:0000313" key="2">
    <source>
        <dbReference type="WBParaSite" id="L893_g1920.t1"/>
    </source>
</evidence>
<organism evidence="1 2">
    <name type="scientific">Steinernema glaseri</name>
    <dbReference type="NCBI Taxonomy" id="37863"/>
    <lineage>
        <taxon>Eukaryota</taxon>
        <taxon>Metazoa</taxon>
        <taxon>Ecdysozoa</taxon>
        <taxon>Nematoda</taxon>
        <taxon>Chromadorea</taxon>
        <taxon>Rhabditida</taxon>
        <taxon>Tylenchina</taxon>
        <taxon>Panagrolaimomorpha</taxon>
        <taxon>Strongyloidoidea</taxon>
        <taxon>Steinernematidae</taxon>
        <taxon>Steinernema</taxon>
    </lineage>
</organism>
<dbReference type="WBParaSite" id="L893_g1920.t1">
    <property type="protein sequence ID" value="L893_g1920.t1"/>
    <property type="gene ID" value="L893_g1920"/>
</dbReference>
<name>A0A1I7YSA2_9BILA</name>
<accession>A0A1I7YSA2</accession>
<reference evidence="2" key="1">
    <citation type="submission" date="2016-11" db="UniProtKB">
        <authorList>
            <consortium name="WormBaseParasite"/>
        </authorList>
    </citation>
    <scope>IDENTIFICATION</scope>
</reference>
<sequence>MVAAYSACITSFESLMFRLEASTIISGHRCETDVMFWRASFNQRQLPSSRTLSPLISPIIPAVSRFMLGTFRAICAVYERYCR</sequence>
<dbReference type="AlphaFoldDB" id="A0A1I7YSA2"/>